<dbReference type="PANTHER" id="PTHR12526">
    <property type="entry name" value="GLYCOSYLTRANSFERASE"/>
    <property type="match status" value="1"/>
</dbReference>
<dbReference type="InterPro" id="IPR001296">
    <property type="entry name" value="Glyco_trans_1"/>
</dbReference>
<keyword evidence="2 5" id="KW-0808">Transferase</keyword>
<dbReference type="Gene3D" id="3.40.50.2000">
    <property type="entry name" value="Glycogen Phosphorylase B"/>
    <property type="match status" value="2"/>
</dbReference>
<keyword evidence="1" id="KW-0328">Glycosyltransferase</keyword>
<dbReference type="Proteomes" id="UP000198848">
    <property type="component" value="Unassembled WGS sequence"/>
</dbReference>
<organism evidence="5 6">
    <name type="scientific">Natronobacterium texcoconense</name>
    <dbReference type="NCBI Taxonomy" id="1095778"/>
    <lineage>
        <taxon>Archaea</taxon>
        <taxon>Methanobacteriati</taxon>
        <taxon>Methanobacteriota</taxon>
        <taxon>Stenosarchaea group</taxon>
        <taxon>Halobacteria</taxon>
        <taxon>Halobacteriales</taxon>
        <taxon>Natrialbaceae</taxon>
        <taxon>Natronobacterium</taxon>
    </lineage>
</organism>
<protein>
    <submittedName>
        <fullName evidence="5">Glycosyltransferase involved in cell wall bisynthesis</fullName>
    </submittedName>
</protein>
<keyword evidence="6" id="KW-1185">Reference proteome</keyword>
<dbReference type="RefSeq" id="WP_090378574.1">
    <property type="nucleotide sequence ID" value="NZ_FNLC01000001.1"/>
</dbReference>
<dbReference type="GO" id="GO:0016757">
    <property type="term" value="F:glycosyltransferase activity"/>
    <property type="evidence" value="ECO:0007669"/>
    <property type="project" value="UniProtKB-KW"/>
</dbReference>
<proteinExistence type="predicted"/>
<evidence type="ECO:0000256" key="3">
    <source>
        <dbReference type="SAM" id="MobiDB-lite"/>
    </source>
</evidence>
<dbReference type="SUPFAM" id="SSF53756">
    <property type="entry name" value="UDP-Glycosyltransferase/glycogen phosphorylase"/>
    <property type="match status" value="1"/>
</dbReference>
<feature type="domain" description="Glycosyl transferase family 1" evidence="4">
    <location>
        <begin position="170"/>
        <end position="329"/>
    </location>
</feature>
<evidence type="ECO:0000259" key="4">
    <source>
        <dbReference type="Pfam" id="PF00534"/>
    </source>
</evidence>
<dbReference type="OrthoDB" id="131038at2157"/>
<evidence type="ECO:0000313" key="6">
    <source>
        <dbReference type="Proteomes" id="UP000198848"/>
    </source>
</evidence>
<accession>A0A1H1BT28</accession>
<gene>
    <name evidence="5" type="ORF">SAMN04489842_1144</name>
</gene>
<dbReference type="CDD" id="cd03801">
    <property type="entry name" value="GT4_PimA-like"/>
    <property type="match status" value="1"/>
</dbReference>
<feature type="region of interest" description="Disordered" evidence="3">
    <location>
        <begin position="146"/>
        <end position="168"/>
    </location>
</feature>
<reference evidence="6" key="1">
    <citation type="submission" date="2016-10" db="EMBL/GenBank/DDBJ databases">
        <authorList>
            <person name="Varghese N."/>
            <person name="Submissions S."/>
        </authorList>
    </citation>
    <scope>NUCLEOTIDE SEQUENCE [LARGE SCALE GENOMIC DNA]</scope>
    <source>
        <strain evidence="6">DSM 24767</strain>
    </source>
</reference>
<dbReference type="STRING" id="1095778.SAMN04489842_1144"/>
<dbReference type="Pfam" id="PF00534">
    <property type="entry name" value="Glycos_transf_1"/>
    <property type="match status" value="1"/>
</dbReference>
<sequence length="360" mass="39896">MHVGLVVYGGLEKTSGGFRYDRRLVSALRDRGDTVDVIAIPWRRYSRGLLDGLSRSIRSRLDRSVDVLVQDELCHPSLWWHNRRLTRPDAVVALVHHLRSDDPTERFASLYRPVERRYLESVDATITTSEFTRTRASRLTPAVASKPNLVATPGGRVESPAVSPDRVTDRADEGPLRIAFVGNLVPRKDPKTLLSAVARAGRNWDVTVVGSHDAEPDYATAVRKYATERGLEDRVTFTGEVDDSTLVAVLADSHVCCVPSRYEAFGMVYLEAMEYGVVPVASAVGGAREFVDHGHDGFLLTPGNDERLASLLAILDDDRDRLVELGRNALETAERYPGWEETMGKVRAFLRSQSASLNGQ</sequence>
<name>A0A1H1BT28_NATTX</name>
<evidence type="ECO:0000313" key="5">
    <source>
        <dbReference type="EMBL" id="SDQ55095.1"/>
    </source>
</evidence>
<evidence type="ECO:0000256" key="1">
    <source>
        <dbReference type="ARBA" id="ARBA00022676"/>
    </source>
</evidence>
<dbReference type="EMBL" id="FNLC01000001">
    <property type="protein sequence ID" value="SDQ55095.1"/>
    <property type="molecule type" value="Genomic_DNA"/>
</dbReference>
<evidence type="ECO:0000256" key="2">
    <source>
        <dbReference type="ARBA" id="ARBA00022679"/>
    </source>
</evidence>
<dbReference type="AlphaFoldDB" id="A0A1H1BT28"/>
<dbReference type="PANTHER" id="PTHR12526:SF510">
    <property type="entry name" value="D-INOSITOL 3-PHOSPHATE GLYCOSYLTRANSFERASE"/>
    <property type="match status" value="1"/>
</dbReference>